<dbReference type="InterPro" id="IPR020846">
    <property type="entry name" value="MFS_dom"/>
</dbReference>
<keyword evidence="4 5" id="KW-0472">Membrane</keyword>
<dbReference type="SUPFAM" id="SSF103473">
    <property type="entry name" value="MFS general substrate transporter"/>
    <property type="match status" value="2"/>
</dbReference>
<comment type="caution">
    <text evidence="7">The sequence shown here is derived from an EMBL/GenBank/DDBJ whole genome shotgun (WGS) entry which is preliminary data.</text>
</comment>
<feature type="transmembrane region" description="Helical" evidence="5">
    <location>
        <begin position="185"/>
        <end position="203"/>
    </location>
</feature>
<feature type="transmembrane region" description="Helical" evidence="5">
    <location>
        <begin position="62"/>
        <end position="82"/>
    </location>
</feature>
<feature type="transmembrane region" description="Helical" evidence="5">
    <location>
        <begin position="452"/>
        <end position="472"/>
    </location>
</feature>
<reference evidence="7 8" key="1">
    <citation type="journal article" date="2016" name="Front. Microbiol.">
        <title>Genomic Resource of Rice Seed Associated Bacteria.</title>
        <authorList>
            <person name="Midha S."/>
            <person name="Bansal K."/>
            <person name="Sharma S."/>
            <person name="Kumar N."/>
            <person name="Patil P.P."/>
            <person name="Chaudhry V."/>
            <person name="Patil P.B."/>
        </authorList>
    </citation>
    <scope>NUCLEOTIDE SEQUENCE [LARGE SCALE GENOMIC DNA]</scope>
    <source>
        <strain evidence="7 8">RSA3</strain>
    </source>
</reference>
<evidence type="ECO:0000313" key="8">
    <source>
        <dbReference type="Proteomes" id="UP000072189"/>
    </source>
</evidence>
<evidence type="ECO:0000256" key="3">
    <source>
        <dbReference type="ARBA" id="ARBA00022989"/>
    </source>
</evidence>
<dbReference type="GO" id="GO:0005886">
    <property type="term" value="C:plasma membrane"/>
    <property type="evidence" value="ECO:0007669"/>
    <property type="project" value="UniProtKB-SubCell"/>
</dbReference>
<gene>
    <name evidence="7" type="ORF">RSA3_08035</name>
</gene>
<evidence type="ECO:0000256" key="1">
    <source>
        <dbReference type="ARBA" id="ARBA00004651"/>
    </source>
</evidence>
<feature type="transmembrane region" description="Helical" evidence="5">
    <location>
        <begin position="244"/>
        <end position="263"/>
    </location>
</feature>
<feature type="transmembrane region" description="Helical" evidence="5">
    <location>
        <begin position="427"/>
        <end position="446"/>
    </location>
</feature>
<dbReference type="InterPro" id="IPR011701">
    <property type="entry name" value="MFS"/>
</dbReference>
<dbReference type="Proteomes" id="UP000072189">
    <property type="component" value="Unassembled WGS sequence"/>
</dbReference>
<dbReference type="RefSeq" id="WP_058613957.1">
    <property type="nucleotide sequence ID" value="NZ_LDRV01000046.1"/>
</dbReference>
<dbReference type="Gene3D" id="1.20.1720.10">
    <property type="entry name" value="Multidrug resistance protein D"/>
    <property type="match status" value="1"/>
</dbReference>
<feature type="transmembrane region" description="Helical" evidence="5">
    <location>
        <begin position="94"/>
        <end position="113"/>
    </location>
</feature>
<dbReference type="PROSITE" id="PS50850">
    <property type="entry name" value="MFS"/>
    <property type="match status" value="1"/>
</dbReference>
<dbReference type="PATRIC" id="fig|2033.7.peg.2268"/>
<evidence type="ECO:0000256" key="4">
    <source>
        <dbReference type="ARBA" id="ARBA00023136"/>
    </source>
</evidence>
<feature type="transmembrane region" description="Helical" evidence="5">
    <location>
        <begin position="215"/>
        <end position="238"/>
    </location>
</feature>
<evidence type="ECO:0000313" key="7">
    <source>
        <dbReference type="EMBL" id="KTS12613.1"/>
    </source>
</evidence>
<evidence type="ECO:0000259" key="6">
    <source>
        <dbReference type="PROSITE" id="PS50850"/>
    </source>
</evidence>
<feature type="transmembrane region" description="Helical" evidence="5">
    <location>
        <begin position="152"/>
        <end position="179"/>
    </location>
</feature>
<dbReference type="GO" id="GO:0022857">
    <property type="term" value="F:transmembrane transporter activity"/>
    <property type="evidence" value="ECO:0007669"/>
    <property type="project" value="InterPro"/>
</dbReference>
<organism evidence="7 8">
    <name type="scientific">Microbacterium testaceum</name>
    <name type="common">Aureobacterium testaceum</name>
    <name type="synonym">Brevibacterium testaceum</name>
    <dbReference type="NCBI Taxonomy" id="2033"/>
    <lineage>
        <taxon>Bacteria</taxon>
        <taxon>Bacillati</taxon>
        <taxon>Actinomycetota</taxon>
        <taxon>Actinomycetes</taxon>
        <taxon>Micrococcales</taxon>
        <taxon>Microbacteriaceae</taxon>
        <taxon>Microbacterium</taxon>
    </lineage>
</organism>
<feature type="transmembrane region" description="Helical" evidence="5">
    <location>
        <begin position="290"/>
        <end position="309"/>
    </location>
</feature>
<keyword evidence="2 5" id="KW-0812">Transmembrane</keyword>
<accession>A0A147F8B9</accession>
<dbReference type="InterPro" id="IPR036259">
    <property type="entry name" value="MFS_trans_sf"/>
</dbReference>
<dbReference type="Pfam" id="PF07690">
    <property type="entry name" value="MFS_1"/>
    <property type="match status" value="2"/>
</dbReference>
<name>A0A147F8B9_MICTE</name>
<dbReference type="CDD" id="cd17321">
    <property type="entry name" value="MFS_MMR_MDR_like"/>
    <property type="match status" value="1"/>
</dbReference>
<dbReference type="PRINTS" id="PR01036">
    <property type="entry name" value="TCRTETB"/>
</dbReference>
<dbReference type="AlphaFoldDB" id="A0A147F8B9"/>
<dbReference type="PANTHER" id="PTHR42718:SF39">
    <property type="entry name" value="ACTINORHODIN TRANSPORTER-RELATED"/>
    <property type="match status" value="1"/>
</dbReference>
<sequence>MTTSAHPATGTAPVPIRPGAFADVPTWRYLGFLLGPGVGTFAFNAVTVILPTLRERFGAGDVALELVIAGYGIPFAVLLILGGRLGDRFGRHRLYVVGMGLFLVSAIACALAPSIETLIAARIVQGVGAALCTPQVLATIQATSQGPARTRAIAAFGASGGIGAAVGQVAGGALAALSFGPVEGWRAVFVVVALIAVAAIAFAPLAPRSRAHEVVAIDLVGTAALGLGILAASLALTFGPAWNWSWPVGVALVIAAVSLVAMWKHQNAIERSGRVPLLPPSVLRLRPLQLGLIAAGLFFAGYSALLYVFPRAVEAGGLTSLQAGLALLPFAVVFAGVSLAVARIQSRLGDSTLILGVSLQIVALVAMAVTLALAWGSEIGLWLQPALLVLGAGQALIFSPLTQLVVREVPVEAAGLSGGMFSTAQQLALSFGVIVIGGVITLTGVAGRAELLAGLALDIALAVAVLALAVALRARSRRAEV</sequence>
<dbReference type="EMBL" id="LDRV01000046">
    <property type="protein sequence ID" value="KTS12613.1"/>
    <property type="molecule type" value="Genomic_DNA"/>
</dbReference>
<comment type="subcellular location">
    <subcellularLocation>
        <location evidence="1">Cell membrane</location>
        <topology evidence="1">Multi-pass membrane protein</topology>
    </subcellularLocation>
</comment>
<evidence type="ECO:0000256" key="2">
    <source>
        <dbReference type="ARBA" id="ARBA00022692"/>
    </source>
</evidence>
<feature type="transmembrane region" description="Helical" evidence="5">
    <location>
        <begin position="321"/>
        <end position="341"/>
    </location>
</feature>
<dbReference type="Gene3D" id="1.20.1250.20">
    <property type="entry name" value="MFS general substrate transporter like domains"/>
    <property type="match status" value="1"/>
</dbReference>
<dbReference type="PANTHER" id="PTHR42718">
    <property type="entry name" value="MAJOR FACILITATOR SUPERFAMILY MULTIDRUG TRANSPORTER MFSC"/>
    <property type="match status" value="1"/>
</dbReference>
<feature type="transmembrane region" description="Helical" evidence="5">
    <location>
        <begin position="119"/>
        <end position="140"/>
    </location>
</feature>
<proteinExistence type="predicted"/>
<feature type="domain" description="Major facilitator superfamily (MFS) profile" evidence="6">
    <location>
        <begin position="28"/>
        <end position="479"/>
    </location>
</feature>
<feature type="transmembrane region" description="Helical" evidence="5">
    <location>
        <begin position="29"/>
        <end position="50"/>
    </location>
</feature>
<protein>
    <submittedName>
        <fullName evidence="7">MFS transporter permease</fullName>
    </submittedName>
</protein>
<feature type="transmembrane region" description="Helical" evidence="5">
    <location>
        <begin position="353"/>
        <end position="375"/>
    </location>
</feature>
<keyword evidence="3 5" id="KW-1133">Transmembrane helix</keyword>
<feature type="transmembrane region" description="Helical" evidence="5">
    <location>
        <begin position="381"/>
        <end position="406"/>
    </location>
</feature>
<evidence type="ECO:0000256" key="5">
    <source>
        <dbReference type="SAM" id="Phobius"/>
    </source>
</evidence>